<accession>A0AAV0VQH4</accession>
<dbReference type="EMBL" id="CARXXK010000001">
    <property type="protein sequence ID" value="CAI6345825.1"/>
    <property type="molecule type" value="Genomic_DNA"/>
</dbReference>
<evidence type="ECO:0008006" key="3">
    <source>
        <dbReference type="Google" id="ProtNLM"/>
    </source>
</evidence>
<proteinExistence type="predicted"/>
<reference evidence="1 2" key="1">
    <citation type="submission" date="2023-01" db="EMBL/GenBank/DDBJ databases">
        <authorList>
            <person name="Whitehead M."/>
        </authorList>
    </citation>
    <scope>NUCLEOTIDE SEQUENCE [LARGE SCALE GENOMIC DNA]</scope>
</reference>
<keyword evidence="2" id="KW-1185">Reference proteome</keyword>
<protein>
    <recommendedName>
        <fullName evidence="3">FLYWCH-type domain-containing protein</fullName>
    </recommendedName>
</protein>
<evidence type="ECO:0000313" key="2">
    <source>
        <dbReference type="Proteomes" id="UP001160148"/>
    </source>
</evidence>
<sequence length="194" mass="22261">MNIEILNSIHGGVVLSINNYIYIKNKDYIRKIDNIHIFYWTCVKKCGAKIQTFCENNVHYIDKNCIFSENYHLHGADPISVGARKIKETIKKNARENHDKPIQIYHAAIAGTSQTINSKNYASGLFNFIKLIQKVQNDTESTVEQLIQGRTSKRAKKNVDVQNARLKCIQQRISDDDKLDKLEFLKGIAHNLTL</sequence>
<dbReference type="Proteomes" id="UP001160148">
    <property type="component" value="Unassembled WGS sequence"/>
</dbReference>
<gene>
    <name evidence="1" type="ORF">MEUPH1_LOCUS2793</name>
</gene>
<evidence type="ECO:0000313" key="1">
    <source>
        <dbReference type="EMBL" id="CAI6345825.1"/>
    </source>
</evidence>
<comment type="caution">
    <text evidence="1">The sequence shown here is derived from an EMBL/GenBank/DDBJ whole genome shotgun (WGS) entry which is preliminary data.</text>
</comment>
<dbReference type="AlphaFoldDB" id="A0AAV0VQH4"/>
<name>A0AAV0VQH4_9HEMI</name>
<dbReference type="Gene3D" id="2.20.25.240">
    <property type="match status" value="1"/>
</dbReference>
<organism evidence="1 2">
    <name type="scientific">Macrosiphum euphorbiae</name>
    <name type="common">potato aphid</name>
    <dbReference type="NCBI Taxonomy" id="13131"/>
    <lineage>
        <taxon>Eukaryota</taxon>
        <taxon>Metazoa</taxon>
        <taxon>Ecdysozoa</taxon>
        <taxon>Arthropoda</taxon>
        <taxon>Hexapoda</taxon>
        <taxon>Insecta</taxon>
        <taxon>Pterygota</taxon>
        <taxon>Neoptera</taxon>
        <taxon>Paraneoptera</taxon>
        <taxon>Hemiptera</taxon>
        <taxon>Sternorrhyncha</taxon>
        <taxon>Aphidomorpha</taxon>
        <taxon>Aphidoidea</taxon>
        <taxon>Aphididae</taxon>
        <taxon>Macrosiphini</taxon>
        <taxon>Macrosiphum</taxon>
    </lineage>
</organism>